<gene>
    <name evidence="1" type="ORF">K469DRAFT_300268</name>
</gene>
<dbReference type="AlphaFoldDB" id="A0A6A6DKX2"/>
<name>A0A6A6DKX2_9PEZI</name>
<evidence type="ECO:0000313" key="1">
    <source>
        <dbReference type="EMBL" id="KAF2179603.1"/>
    </source>
</evidence>
<proteinExistence type="predicted"/>
<evidence type="ECO:0000313" key="2">
    <source>
        <dbReference type="Proteomes" id="UP000800200"/>
    </source>
</evidence>
<dbReference type="Proteomes" id="UP000800200">
    <property type="component" value="Unassembled WGS sequence"/>
</dbReference>
<organism evidence="1 2">
    <name type="scientific">Zopfia rhizophila CBS 207.26</name>
    <dbReference type="NCBI Taxonomy" id="1314779"/>
    <lineage>
        <taxon>Eukaryota</taxon>
        <taxon>Fungi</taxon>
        <taxon>Dikarya</taxon>
        <taxon>Ascomycota</taxon>
        <taxon>Pezizomycotina</taxon>
        <taxon>Dothideomycetes</taxon>
        <taxon>Dothideomycetes incertae sedis</taxon>
        <taxon>Zopfiaceae</taxon>
        <taxon>Zopfia</taxon>
    </lineage>
</organism>
<dbReference type="EMBL" id="ML994665">
    <property type="protein sequence ID" value="KAF2179603.1"/>
    <property type="molecule type" value="Genomic_DNA"/>
</dbReference>
<accession>A0A6A6DKX2</accession>
<reference evidence="1" key="1">
    <citation type="journal article" date="2020" name="Stud. Mycol.">
        <title>101 Dothideomycetes genomes: a test case for predicting lifestyles and emergence of pathogens.</title>
        <authorList>
            <person name="Haridas S."/>
            <person name="Albert R."/>
            <person name="Binder M."/>
            <person name="Bloem J."/>
            <person name="Labutti K."/>
            <person name="Salamov A."/>
            <person name="Andreopoulos B."/>
            <person name="Baker S."/>
            <person name="Barry K."/>
            <person name="Bills G."/>
            <person name="Bluhm B."/>
            <person name="Cannon C."/>
            <person name="Castanera R."/>
            <person name="Culley D."/>
            <person name="Daum C."/>
            <person name="Ezra D."/>
            <person name="Gonzalez J."/>
            <person name="Henrissat B."/>
            <person name="Kuo A."/>
            <person name="Liang C."/>
            <person name="Lipzen A."/>
            <person name="Lutzoni F."/>
            <person name="Magnuson J."/>
            <person name="Mondo S."/>
            <person name="Nolan M."/>
            <person name="Ohm R."/>
            <person name="Pangilinan J."/>
            <person name="Park H.-J."/>
            <person name="Ramirez L."/>
            <person name="Alfaro M."/>
            <person name="Sun H."/>
            <person name="Tritt A."/>
            <person name="Yoshinaga Y."/>
            <person name="Zwiers L.-H."/>
            <person name="Turgeon B."/>
            <person name="Goodwin S."/>
            <person name="Spatafora J."/>
            <person name="Crous P."/>
            <person name="Grigoriev I."/>
        </authorList>
    </citation>
    <scope>NUCLEOTIDE SEQUENCE</scope>
    <source>
        <strain evidence="1">CBS 207.26</strain>
    </source>
</reference>
<sequence length="77" mass="8800">MEAAEADARLNIREMSHRYHVPYDRLYARSRGRMSKEERPGSNQHLTEVQVVAVNDCIARCDTLGMPATIPQLRDAM</sequence>
<evidence type="ECO:0008006" key="3">
    <source>
        <dbReference type="Google" id="ProtNLM"/>
    </source>
</evidence>
<keyword evidence="2" id="KW-1185">Reference proteome</keyword>
<protein>
    <recommendedName>
        <fullName evidence="3">HTH psq-type domain-containing protein</fullName>
    </recommendedName>
</protein>